<evidence type="ECO:0008006" key="3">
    <source>
        <dbReference type="Google" id="ProtNLM"/>
    </source>
</evidence>
<comment type="caution">
    <text evidence="1">The sequence shown here is derived from an EMBL/GenBank/DDBJ whole genome shotgun (WGS) entry which is preliminary data.</text>
</comment>
<protein>
    <recommendedName>
        <fullName evidence="3">F-box domain-containing protein</fullName>
    </recommendedName>
</protein>
<dbReference type="EMBL" id="NKUJ01000186">
    <property type="protein sequence ID" value="RMJ10900.1"/>
    <property type="molecule type" value="Genomic_DNA"/>
</dbReference>
<dbReference type="SUPFAM" id="SSF52047">
    <property type="entry name" value="RNI-like"/>
    <property type="match status" value="1"/>
</dbReference>
<dbReference type="Gene3D" id="3.80.10.10">
    <property type="entry name" value="Ribonuclease Inhibitor"/>
    <property type="match status" value="1"/>
</dbReference>
<evidence type="ECO:0000313" key="2">
    <source>
        <dbReference type="Proteomes" id="UP000277212"/>
    </source>
</evidence>
<accession>A0A3M2S005</accession>
<keyword evidence="2" id="KW-1185">Reference proteome</keyword>
<reference evidence="1 2" key="1">
    <citation type="submission" date="2017-06" db="EMBL/GenBank/DDBJ databases">
        <title>Comparative genomic analysis of Ambrosia Fusariam Clade fungi.</title>
        <authorList>
            <person name="Stajich J.E."/>
            <person name="Carrillo J."/>
            <person name="Kijimoto T."/>
            <person name="Eskalen A."/>
            <person name="O'Donnell K."/>
            <person name="Kasson M."/>
        </authorList>
    </citation>
    <scope>NUCLEOTIDE SEQUENCE [LARGE SCALE GENOMIC DNA]</scope>
    <source>
        <strain evidence="1">UCR3666</strain>
    </source>
</reference>
<dbReference type="OrthoDB" id="4191831at2759"/>
<organism evidence="1 2">
    <name type="scientific">Fusarium kuroshium</name>
    <dbReference type="NCBI Taxonomy" id="2010991"/>
    <lineage>
        <taxon>Eukaryota</taxon>
        <taxon>Fungi</taxon>
        <taxon>Dikarya</taxon>
        <taxon>Ascomycota</taxon>
        <taxon>Pezizomycotina</taxon>
        <taxon>Sordariomycetes</taxon>
        <taxon>Hypocreomycetidae</taxon>
        <taxon>Hypocreales</taxon>
        <taxon>Nectriaceae</taxon>
        <taxon>Fusarium</taxon>
        <taxon>Fusarium solani species complex</taxon>
    </lineage>
</organism>
<dbReference type="AlphaFoldDB" id="A0A3M2S005"/>
<name>A0A3M2S005_9HYPO</name>
<gene>
    <name evidence="1" type="ORF">CDV36_009449</name>
</gene>
<sequence length="450" mass="49962">MIAKSLPDCPHEVQLAVIESLAPPDLAALTLTSHGLGQLASPLLYAHIRMEWTLSCHPPVFLLLRSLLENPELCTHVQSLNLAGIRCKLPNTLPNVVALPQLELSQAISRTGVSKDVAESWEKKIQIRVPDAVVALLVSMLPNLASLLLQANWNTESHFLGHLFRSALCSPRRDGLQHPLPTFQALKKVSLGRRNRTNEHTDDQNSADMVALLYLPNIQSLSASIDNPIDFTWPSQSPPTPSALTRLKLHRMREYGLTRVLHRLTNLQTLRYAWFYQSDIDEEVSDKVVRLDMMGSAMAQCEALIDLEITALTLPAHRYGEFELPDVTLHGSLAELSQLPQLKRLKVPWVFLAGMTMPSSPSSIGTALPRSLEHLTITRDLAGTDLSGEWEDQAMISVVEAELESGVFSTLQNLKTIHLPSLIFTDEVLQASEAELRRMSARFGIELTIS</sequence>
<evidence type="ECO:0000313" key="1">
    <source>
        <dbReference type="EMBL" id="RMJ10900.1"/>
    </source>
</evidence>
<proteinExistence type="predicted"/>
<dbReference type="Proteomes" id="UP000277212">
    <property type="component" value="Unassembled WGS sequence"/>
</dbReference>
<dbReference type="InterPro" id="IPR032675">
    <property type="entry name" value="LRR_dom_sf"/>
</dbReference>